<dbReference type="RefSeq" id="WP_250857645.1">
    <property type="nucleotide sequence ID" value="NZ_JAGSOJ010000001.1"/>
</dbReference>
<evidence type="ECO:0000256" key="6">
    <source>
        <dbReference type="SAM" id="Phobius"/>
    </source>
</evidence>
<sequence>MKIFKQISLILIIWAVGEYFSSLISNIVAIPGSIIGMIILFFLLLTNIVKLEHIEETSEFLLNNIAFFFIPSGIALLNYMDILKVNWLSLSIVIILSTIIVMGVTGLVVNFMIGKKQIRVTKK</sequence>
<dbReference type="InterPro" id="IPR005538">
    <property type="entry name" value="LrgA/CidA"/>
</dbReference>
<keyword evidence="5 6" id="KW-0472">Membrane</keyword>
<evidence type="ECO:0000256" key="3">
    <source>
        <dbReference type="ARBA" id="ARBA00022692"/>
    </source>
</evidence>
<keyword evidence="4 6" id="KW-1133">Transmembrane helix</keyword>
<evidence type="ECO:0000313" key="7">
    <source>
        <dbReference type="EMBL" id="MCM1988776.1"/>
    </source>
</evidence>
<proteinExistence type="predicted"/>
<keyword evidence="3 6" id="KW-0812">Transmembrane</keyword>
<keyword evidence="2" id="KW-1003">Cell membrane</keyword>
<keyword evidence="8" id="KW-1185">Reference proteome</keyword>
<protein>
    <submittedName>
        <fullName evidence="7">CidA/LrgA family protein</fullName>
    </submittedName>
</protein>
<comment type="caution">
    <text evidence="7">The sequence shown here is derived from an EMBL/GenBank/DDBJ whole genome shotgun (WGS) entry which is preliminary data.</text>
</comment>
<evidence type="ECO:0000256" key="2">
    <source>
        <dbReference type="ARBA" id="ARBA00022475"/>
    </source>
</evidence>
<evidence type="ECO:0000313" key="8">
    <source>
        <dbReference type="Proteomes" id="UP001056429"/>
    </source>
</evidence>
<reference evidence="7" key="1">
    <citation type="journal article" date="2021" name="mSystems">
        <title>Bacteria and Archaea Synergistically Convert Glycine Betaine to Biogenic Methane in the Formosa Cold Seep of the South China Sea.</title>
        <authorList>
            <person name="Li L."/>
            <person name="Zhang W."/>
            <person name="Zhang S."/>
            <person name="Song L."/>
            <person name="Sun Q."/>
            <person name="Zhang H."/>
            <person name="Xiang H."/>
            <person name="Dong X."/>
        </authorList>
    </citation>
    <scope>NUCLEOTIDE SEQUENCE</scope>
    <source>
        <strain evidence="7">ZWT</strain>
    </source>
</reference>
<dbReference type="AlphaFoldDB" id="A0A9J6P032"/>
<evidence type="ECO:0000256" key="5">
    <source>
        <dbReference type="ARBA" id="ARBA00023136"/>
    </source>
</evidence>
<feature type="transmembrane region" description="Helical" evidence="6">
    <location>
        <begin position="7"/>
        <end position="24"/>
    </location>
</feature>
<feature type="transmembrane region" description="Helical" evidence="6">
    <location>
        <begin position="92"/>
        <end position="113"/>
    </location>
</feature>
<dbReference type="Pfam" id="PF03788">
    <property type="entry name" value="LrgA"/>
    <property type="match status" value="1"/>
</dbReference>
<name>A0A9J6P032_9CLOT</name>
<dbReference type="EMBL" id="JAGSOJ010000001">
    <property type="protein sequence ID" value="MCM1988776.1"/>
    <property type="molecule type" value="Genomic_DNA"/>
</dbReference>
<gene>
    <name evidence="7" type="ORF">KDK92_03415</name>
</gene>
<evidence type="ECO:0000256" key="1">
    <source>
        <dbReference type="ARBA" id="ARBA00004651"/>
    </source>
</evidence>
<feature type="transmembrane region" description="Helical" evidence="6">
    <location>
        <begin position="61"/>
        <end position="80"/>
    </location>
</feature>
<evidence type="ECO:0000256" key="4">
    <source>
        <dbReference type="ARBA" id="ARBA00022989"/>
    </source>
</evidence>
<dbReference type="Proteomes" id="UP001056429">
    <property type="component" value="Unassembled WGS sequence"/>
</dbReference>
<reference evidence="7" key="2">
    <citation type="submission" date="2021-04" db="EMBL/GenBank/DDBJ databases">
        <authorList>
            <person name="Dong X."/>
        </authorList>
    </citation>
    <scope>NUCLEOTIDE SEQUENCE</scope>
    <source>
        <strain evidence="7">ZWT</strain>
    </source>
</reference>
<dbReference type="GO" id="GO:0005886">
    <property type="term" value="C:plasma membrane"/>
    <property type="evidence" value="ECO:0007669"/>
    <property type="project" value="UniProtKB-SubCell"/>
</dbReference>
<dbReference type="PANTHER" id="PTHR33931">
    <property type="entry name" value="HOLIN-LIKE PROTEIN CIDA-RELATED"/>
    <property type="match status" value="1"/>
</dbReference>
<dbReference type="PANTHER" id="PTHR33931:SF2">
    <property type="entry name" value="HOLIN-LIKE PROTEIN CIDA"/>
    <property type="match status" value="1"/>
</dbReference>
<comment type="subcellular location">
    <subcellularLocation>
        <location evidence="1">Cell membrane</location>
        <topology evidence="1">Multi-pass membrane protein</topology>
    </subcellularLocation>
</comment>
<organism evidence="7 8">
    <name type="scientific">Oceanirhabdus seepicola</name>
    <dbReference type="NCBI Taxonomy" id="2828781"/>
    <lineage>
        <taxon>Bacteria</taxon>
        <taxon>Bacillati</taxon>
        <taxon>Bacillota</taxon>
        <taxon>Clostridia</taxon>
        <taxon>Eubacteriales</taxon>
        <taxon>Clostridiaceae</taxon>
        <taxon>Oceanirhabdus</taxon>
    </lineage>
</organism>
<feature type="transmembrane region" description="Helical" evidence="6">
    <location>
        <begin position="30"/>
        <end position="49"/>
    </location>
</feature>
<accession>A0A9J6P032</accession>